<reference evidence="1 2" key="1">
    <citation type="journal article" date="2012" name="Stand. Genomic Sci.">
        <title>Complete genome sequencing and analysis of Saprospira grandis str. Lewin, a predatory marine bacterium.</title>
        <authorList>
            <person name="Saw J.H."/>
            <person name="Yuryev A."/>
            <person name="Kanbe M."/>
            <person name="Hou S."/>
            <person name="Young A.G."/>
            <person name="Aizawa S."/>
            <person name="Alam M."/>
        </authorList>
    </citation>
    <scope>NUCLEOTIDE SEQUENCE [LARGE SCALE GENOMIC DNA]</scope>
    <source>
        <strain evidence="1 2">Lewin</strain>
    </source>
</reference>
<proteinExistence type="predicted"/>
<organism evidence="1 2">
    <name type="scientific">Saprospira grandis (strain Lewin)</name>
    <dbReference type="NCBI Taxonomy" id="984262"/>
    <lineage>
        <taxon>Bacteria</taxon>
        <taxon>Pseudomonadati</taxon>
        <taxon>Bacteroidota</taxon>
        <taxon>Saprospiria</taxon>
        <taxon>Saprospirales</taxon>
        <taxon>Saprospiraceae</taxon>
        <taxon>Saprospira</taxon>
    </lineage>
</organism>
<keyword evidence="2" id="KW-1185">Reference proteome</keyword>
<gene>
    <name evidence="1" type="ordered locus">SGRA_3438</name>
</gene>
<dbReference type="AlphaFoldDB" id="H6L1T5"/>
<dbReference type="STRING" id="984262.SGRA_3438"/>
<evidence type="ECO:0000313" key="1">
    <source>
        <dbReference type="EMBL" id="AFC26163.1"/>
    </source>
</evidence>
<name>H6L1T5_SAPGL</name>
<evidence type="ECO:0000313" key="2">
    <source>
        <dbReference type="Proteomes" id="UP000007519"/>
    </source>
</evidence>
<dbReference type="KEGG" id="sgn:SGRA_3438"/>
<protein>
    <submittedName>
        <fullName evidence="1">Uncharacterized protein</fullName>
    </submittedName>
</protein>
<sequence length="62" mass="6765">MASGLNIIFNVLVKAPNIVDSATAGREFIVNSLLFYSLHGLPEPKGPKDKLKKLNLLFLALN</sequence>
<accession>H6L1T5</accession>
<dbReference type="Proteomes" id="UP000007519">
    <property type="component" value="Chromosome"/>
</dbReference>
<dbReference type="HOGENOM" id="CLU_2901685_0_0_10"/>
<dbReference type="EMBL" id="CP002831">
    <property type="protein sequence ID" value="AFC26163.1"/>
    <property type="molecule type" value="Genomic_DNA"/>
</dbReference>